<protein>
    <submittedName>
        <fullName evidence="10">MLX-interacting protein</fullName>
    </submittedName>
</protein>
<reference evidence="10" key="1">
    <citation type="journal article" date="2018" name="Proc. Natl. Acad. Sci. U.S.A.">
        <title>Phylogenomics and the evolution of hemipteroid insects.</title>
        <authorList>
            <person name="Johnson K.P."/>
            <person name="Dietrich C.H."/>
            <person name="Friedrich F."/>
            <person name="Beutel R.G."/>
            <person name="Wipfler B."/>
            <person name="Peters R.S."/>
            <person name="Allen J.M."/>
            <person name="Petersen M."/>
            <person name="Donath A."/>
            <person name="Walden K.K."/>
            <person name="Kozlov A.M."/>
            <person name="Podsiadlowski L."/>
            <person name="Mayer C."/>
            <person name="Meusemann K."/>
            <person name="Vasilikopoulos A."/>
            <person name="Waterhouse R.M."/>
            <person name="Cameron S.L."/>
            <person name="Weirauch C."/>
            <person name="Swanson D.R."/>
            <person name="Percy D.M."/>
            <person name="Hardy N.B."/>
            <person name="Terry I."/>
            <person name="Liu S."/>
            <person name="Zhou X."/>
            <person name="Misof B."/>
            <person name="Robertson H.M."/>
            <person name="Yoshizawa K."/>
        </authorList>
    </citation>
    <scope>NUCLEOTIDE SEQUENCE</scope>
    <source>
        <tissue evidence="10">Whole organism</tissue>
    </source>
</reference>
<feature type="domain" description="BHLH" evidence="8">
    <location>
        <begin position="827"/>
        <end position="881"/>
    </location>
</feature>
<feature type="compositionally biased region" description="Polar residues" evidence="7">
    <location>
        <begin position="427"/>
        <end position="456"/>
    </location>
</feature>
<dbReference type="InterPro" id="IPR011598">
    <property type="entry name" value="bHLH_dom"/>
</dbReference>
<evidence type="ECO:0000256" key="1">
    <source>
        <dbReference type="ARBA" id="ARBA00004123"/>
    </source>
</evidence>
<dbReference type="CDD" id="cd11405">
    <property type="entry name" value="bHLHzip_MLXIP_like"/>
    <property type="match status" value="1"/>
</dbReference>
<dbReference type="PROSITE" id="PS50888">
    <property type="entry name" value="BHLH"/>
    <property type="match status" value="1"/>
</dbReference>
<evidence type="ECO:0000259" key="8">
    <source>
        <dbReference type="PROSITE" id="PS50888"/>
    </source>
</evidence>
<reference evidence="10" key="2">
    <citation type="submission" date="2025-08" db="UniProtKB">
        <authorList>
            <consortium name="RefSeq"/>
        </authorList>
    </citation>
    <scope>IDENTIFICATION</scope>
    <source>
        <tissue evidence="10">Whole organism</tissue>
    </source>
</reference>
<dbReference type="GO" id="GO:0005634">
    <property type="term" value="C:nucleus"/>
    <property type="evidence" value="ECO:0007669"/>
    <property type="project" value="UniProtKB-SubCell"/>
</dbReference>
<feature type="compositionally biased region" description="Low complexity" evidence="7">
    <location>
        <begin position="1033"/>
        <end position="1045"/>
    </location>
</feature>
<dbReference type="Proteomes" id="UP000504606">
    <property type="component" value="Unplaced"/>
</dbReference>
<feature type="coiled-coil region" evidence="6">
    <location>
        <begin position="871"/>
        <end position="912"/>
    </location>
</feature>
<evidence type="ECO:0000256" key="7">
    <source>
        <dbReference type="SAM" id="MobiDB-lite"/>
    </source>
</evidence>
<feature type="compositionally biased region" description="Low complexity" evidence="7">
    <location>
        <begin position="475"/>
        <end position="507"/>
    </location>
</feature>
<dbReference type="SMART" id="SM00353">
    <property type="entry name" value="HLH"/>
    <property type="match status" value="1"/>
</dbReference>
<evidence type="ECO:0000256" key="3">
    <source>
        <dbReference type="ARBA" id="ARBA00023125"/>
    </source>
</evidence>
<accession>A0A6J1SRJ7</accession>
<dbReference type="CTD" id="35402"/>
<dbReference type="Gene3D" id="4.10.280.10">
    <property type="entry name" value="Helix-loop-helix DNA-binding domain"/>
    <property type="match status" value="1"/>
</dbReference>
<dbReference type="Pfam" id="PF00010">
    <property type="entry name" value="HLH"/>
    <property type="match status" value="1"/>
</dbReference>
<feature type="compositionally biased region" description="Low complexity" evidence="7">
    <location>
        <begin position="634"/>
        <end position="658"/>
    </location>
</feature>
<feature type="compositionally biased region" description="Pro residues" evidence="7">
    <location>
        <begin position="508"/>
        <end position="519"/>
    </location>
</feature>
<dbReference type="SUPFAM" id="SSF47459">
    <property type="entry name" value="HLH, helix-loop-helix DNA-binding domain"/>
    <property type="match status" value="1"/>
</dbReference>
<comment type="subcellular location">
    <subcellularLocation>
        <location evidence="1">Nucleus</location>
    </subcellularLocation>
</comment>
<dbReference type="AlphaFoldDB" id="A0A6J1SRJ7"/>
<dbReference type="PANTHER" id="PTHR15741:SF37">
    <property type="entry name" value="LD38259P"/>
    <property type="match status" value="1"/>
</dbReference>
<dbReference type="GO" id="GO:0000981">
    <property type="term" value="F:DNA-binding transcription factor activity, RNA polymerase II-specific"/>
    <property type="evidence" value="ECO:0007669"/>
    <property type="project" value="TreeGrafter"/>
</dbReference>
<sequence>MMMYQKVSGSGMTTTVVKEKEAIHSGHFMVSHFEAEEQDDEDEVAVPVPEDLDVPSSRQAYSRSPSIHLNFQPLAVQRLGLGADSFGVGGGDASSTLATLKESGQTLSIETSLSKLFQCMSLAYRQKLTSPKWNRFKGIRLRWKEKIRLNNVIWRCWHMQFILKQSTLVCQFASPLDVDTHNKPEAVVLEGKYWKRKLAAVTAEYKKWRMYRRNRILGCAKDGCDMFSDVDMLDWQPDSNDSSSMMSMMVDQDYMEFMSDTLFSTIQSNQPFAFPDTREIAKGAGLADFIQPSLVQLQPNLDDFMDTLEPLQELLSYRLPPVPEEAIADDVLLRSLPATSASYPDLSSKSTSAISMMSTMGMYQQMNDPYRQPEYVSVESLGSETLDSRALQATFSESDLQVPLQLIQEQLQQQQSSPLVSQISQQHIQPSRSPNKTRTVRSAAQSKSRPINQAPHQQVMRKQTAHVSPHHSHPMHQQQQYQQPPSEQPTQTVGYQLYPPSSPVLSQPQPPPLPLSMAEPPPRASITQVKMPTQSYMSQITMVQNTHPAQQAAIPPDSFKFSTNLTQRSFSLPSPQTASASYTSSGSNLRSVTTGSMSNIHTASLSNTEKITPTRSETELFAMPKVTKLRNRSRSGSSLLPGNSASNSSSSNLNTLGSTMGARGVRPLVSAASNPDLSTSALLAQLLTSNSSPVYNFTAGSDSPTSSRTPVSKSHNIPILPMPSAATPQSAQVPHTTALLITSSVPMTIQPSSSTAQLILNSAATATTSSGIVATSKGSDTASDSSAVPSPVGLSLSPLNMENMSPPQPLRADADFRTGKVAGRGEHRRVCHINAEQKRRCNIKNGFDMLHSLIPQLRQNPNTKTSKAAMLQKGAEYIKQLRGERNKLKEEMDDLRQEIDKLNSAISNCQSMLPATGAPVSRHRASKMREMFDEYVRSRTMENWKFWIFSLLVEPLLVSFNSSVSTSSVDELYRTTMQWVEKHCSLVELRPVVLNSLRYLCTSTEILSDPTRLPEEARQAVLKNEGNGGGASGSTSTSSSSHQPH</sequence>
<evidence type="ECO:0000313" key="10">
    <source>
        <dbReference type="RefSeq" id="XP_026283448.1"/>
    </source>
</evidence>
<keyword evidence="5" id="KW-0539">Nucleus</keyword>
<feature type="region of interest" description="Disordered" evidence="7">
    <location>
        <begin position="1012"/>
        <end position="1045"/>
    </location>
</feature>
<proteinExistence type="predicted"/>
<feature type="region of interest" description="Disordered" evidence="7">
    <location>
        <begin position="418"/>
        <end position="519"/>
    </location>
</feature>
<evidence type="ECO:0000313" key="9">
    <source>
        <dbReference type="Proteomes" id="UP000504606"/>
    </source>
</evidence>
<dbReference type="CDD" id="cd21739">
    <property type="entry name" value="NES2-NLS_ChREBP-like"/>
    <property type="match status" value="1"/>
</dbReference>
<keyword evidence="6" id="KW-0175">Coiled coil</keyword>
<dbReference type="KEGG" id="foc:113209895"/>
<keyword evidence="9" id="KW-1185">Reference proteome</keyword>
<evidence type="ECO:0000256" key="2">
    <source>
        <dbReference type="ARBA" id="ARBA00023015"/>
    </source>
</evidence>
<dbReference type="GO" id="GO:0000978">
    <property type="term" value="F:RNA polymerase II cis-regulatory region sequence-specific DNA binding"/>
    <property type="evidence" value="ECO:0007669"/>
    <property type="project" value="TreeGrafter"/>
</dbReference>
<evidence type="ECO:0000256" key="5">
    <source>
        <dbReference type="ARBA" id="ARBA00023242"/>
    </source>
</evidence>
<evidence type="ECO:0000256" key="6">
    <source>
        <dbReference type="SAM" id="Coils"/>
    </source>
</evidence>
<name>A0A6J1SRJ7_FRAOC</name>
<feature type="region of interest" description="Disordered" evidence="7">
    <location>
        <begin position="628"/>
        <end position="659"/>
    </location>
</feature>
<dbReference type="OrthoDB" id="6022628at2759"/>
<keyword evidence="2" id="KW-0805">Transcription regulation</keyword>
<dbReference type="GeneID" id="113209895"/>
<organism evidence="9 10">
    <name type="scientific">Frankliniella occidentalis</name>
    <name type="common">Western flower thrips</name>
    <name type="synonym">Euthrips occidentalis</name>
    <dbReference type="NCBI Taxonomy" id="133901"/>
    <lineage>
        <taxon>Eukaryota</taxon>
        <taxon>Metazoa</taxon>
        <taxon>Ecdysozoa</taxon>
        <taxon>Arthropoda</taxon>
        <taxon>Hexapoda</taxon>
        <taxon>Insecta</taxon>
        <taxon>Pterygota</taxon>
        <taxon>Neoptera</taxon>
        <taxon>Paraneoptera</taxon>
        <taxon>Thysanoptera</taxon>
        <taxon>Terebrantia</taxon>
        <taxon>Thripoidea</taxon>
        <taxon>Thripidae</taxon>
        <taxon>Frankliniella</taxon>
    </lineage>
</organism>
<dbReference type="PANTHER" id="PTHR15741">
    <property type="entry name" value="BASIC HELIX-LOOP-HELIX ZIP TRANSCRIPTION FACTOR"/>
    <property type="match status" value="1"/>
</dbReference>
<dbReference type="InterPro" id="IPR052207">
    <property type="entry name" value="Max-like/E-box_TFs"/>
</dbReference>
<evidence type="ECO:0000256" key="4">
    <source>
        <dbReference type="ARBA" id="ARBA00023163"/>
    </source>
</evidence>
<keyword evidence="4" id="KW-0804">Transcription</keyword>
<dbReference type="FunFam" id="4.10.280.10:FF:000094">
    <property type="entry name" value="Blast:Carbohydrate-responsive element-binding protein"/>
    <property type="match status" value="1"/>
</dbReference>
<keyword evidence="3" id="KW-0238">DNA-binding</keyword>
<dbReference type="RefSeq" id="XP_026283448.1">
    <property type="nucleotide sequence ID" value="XM_026427663.2"/>
</dbReference>
<dbReference type="InterPro" id="IPR036638">
    <property type="entry name" value="HLH_DNA-bd_sf"/>
</dbReference>
<dbReference type="GO" id="GO:0046983">
    <property type="term" value="F:protein dimerization activity"/>
    <property type="evidence" value="ECO:0007669"/>
    <property type="project" value="InterPro"/>
</dbReference>
<gene>
    <name evidence="10" type="primary">LOC113209895</name>
</gene>